<evidence type="ECO:0000313" key="4">
    <source>
        <dbReference type="Proteomes" id="UP000075636"/>
    </source>
</evidence>
<keyword evidence="2" id="KW-0436">Ligase</keyword>
<dbReference type="UniPathway" id="UPA00078">
    <property type="reaction ID" value="UER00161"/>
</dbReference>
<dbReference type="STRING" id="318683.A0U94_11125"/>
<dbReference type="InterPro" id="IPR004472">
    <property type="entry name" value="DTB_synth_BioD"/>
</dbReference>
<comment type="caution">
    <text evidence="2">Lacks conserved residue(s) required for the propagation of feature annotation.</text>
</comment>
<dbReference type="PANTHER" id="PTHR43210">
    <property type="entry name" value="DETHIOBIOTIN SYNTHETASE"/>
    <property type="match status" value="1"/>
</dbReference>
<organism evidence="3 4">
    <name type="scientific">Gluconobacter albidus</name>
    <dbReference type="NCBI Taxonomy" id="318683"/>
    <lineage>
        <taxon>Bacteria</taxon>
        <taxon>Pseudomonadati</taxon>
        <taxon>Pseudomonadota</taxon>
        <taxon>Alphaproteobacteria</taxon>
        <taxon>Acetobacterales</taxon>
        <taxon>Acetobacteraceae</taxon>
        <taxon>Gluconobacter</taxon>
    </lineage>
</organism>
<evidence type="ECO:0000256" key="2">
    <source>
        <dbReference type="HAMAP-Rule" id="MF_00336"/>
    </source>
</evidence>
<keyword evidence="1 2" id="KW-0093">Biotin biosynthesis</keyword>
<feature type="binding site" evidence="2">
    <location>
        <begin position="20"/>
        <end position="25"/>
    </location>
    <ligand>
        <name>ATP</name>
        <dbReference type="ChEBI" id="CHEBI:30616"/>
    </ligand>
</feature>
<comment type="similarity">
    <text evidence="2">Belongs to the dethiobiotin synthetase family.</text>
</comment>
<dbReference type="GO" id="GO:0000287">
    <property type="term" value="F:magnesium ion binding"/>
    <property type="evidence" value="ECO:0007669"/>
    <property type="project" value="UniProtKB-UniRule"/>
</dbReference>
<comment type="subunit">
    <text evidence="2">Homodimer.</text>
</comment>
<dbReference type="GO" id="GO:0009102">
    <property type="term" value="P:biotin biosynthetic process"/>
    <property type="evidence" value="ECO:0007669"/>
    <property type="project" value="UniProtKB-UniRule"/>
</dbReference>
<comment type="function">
    <text evidence="2">Catalyzes a mechanistically unusual reaction, the ATP-dependent insertion of CO2 between the N7 and N8 nitrogen atoms of 7,8-diaminopelargonic acid (DAPA, also called 7,8-diammoniononanoate) to form a ureido ring.</text>
</comment>
<dbReference type="CDD" id="cd03109">
    <property type="entry name" value="DTBS"/>
    <property type="match status" value="1"/>
</dbReference>
<dbReference type="GO" id="GO:0005737">
    <property type="term" value="C:cytoplasm"/>
    <property type="evidence" value="ECO:0007669"/>
    <property type="project" value="UniProtKB-SubCell"/>
</dbReference>
<dbReference type="OrthoDB" id="9802097at2"/>
<dbReference type="PIRSF" id="PIRSF006755">
    <property type="entry name" value="DTB_synth"/>
    <property type="match status" value="1"/>
</dbReference>
<dbReference type="EC" id="6.3.3.3" evidence="2"/>
<comment type="pathway">
    <text evidence="2">Cofactor biosynthesis; biotin biosynthesis; biotin from 7,8-diaminononanoate: step 1/2.</text>
</comment>
<sequence length="221" mass="23583">MRDISTNWQRGVFVTGTDTGIGKTLVSAILCRAWNATYWKPLQTGLADEDGDTPTVRDLAGLAPSRIIPPAYAFQAPLAPLAAGDLENMTVNPGRLVLPQVSGPLVVEGAGGLMVPVREDMMIVDLIGRLDLPVVLVTRSGLGTINHTLLSLEALRRRGLPVLGVVPVGPPNPGNERDIARFGKTHILFRVPQLDAITETVISGLSGHVPLLDVLQQQISQ</sequence>
<dbReference type="Gene3D" id="3.40.50.300">
    <property type="entry name" value="P-loop containing nucleotide triphosphate hydrolases"/>
    <property type="match status" value="1"/>
</dbReference>
<keyword evidence="2" id="KW-0963">Cytoplasm</keyword>
<reference evidence="3 4" key="1">
    <citation type="submission" date="2015-06" db="EMBL/GenBank/DDBJ databases">
        <title>Improved classification and identification of acetic acid bacteria using matrix-assisted laser desorption/ionization time-of-flight mass spectrometry; Gluconobacter nephelii and Gluconobacter uchimurae are later heterotypic synonyms of Gluconobacter japonicus and Gluconobacter oxydans, respectively.</title>
        <authorList>
            <person name="Li L."/>
            <person name="Cleenwerck I."/>
            <person name="De Vuyst L."/>
            <person name="Vandamme P."/>
        </authorList>
    </citation>
    <scope>NUCLEOTIDE SEQUENCE [LARGE SCALE GENOMIC DNA]</scope>
    <source>
        <strain evidence="3 4">LMG 1768</strain>
    </source>
</reference>
<comment type="catalytic activity">
    <reaction evidence="2">
        <text>(7R,8S)-7,8-diammoniononanoate + CO2 + ATP = (4R,5S)-dethiobiotin + ADP + phosphate + 3 H(+)</text>
        <dbReference type="Rhea" id="RHEA:15805"/>
        <dbReference type="ChEBI" id="CHEBI:15378"/>
        <dbReference type="ChEBI" id="CHEBI:16526"/>
        <dbReference type="ChEBI" id="CHEBI:30616"/>
        <dbReference type="ChEBI" id="CHEBI:43474"/>
        <dbReference type="ChEBI" id="CHEBI:149469"/>
        <dbReference type="ChEBI" id="CHEBI:149473"/>
        <dbReference type="ChEBI" id="CHEBI:456216"/>
        <dbReference type="EC" id="6.3.3.3"/>
    </reaction>
</comment>
<keyword evidence="2" id="KW-0479">Metal-binding</keyword>
<dbReference type="HAMAP" id="MF_00336">
    <property type="entry name" value="BioD"/>
    <property type="match status" value="1"/>
</dbReference>
<dbReference type="PANTHER" id="PTHR43210:SF5">
    <property type="entry name" value="DETHIOBIOTIN SYNTHETASE"/>
    <property type="match status" value="1"/>
</dbReference>
<feature type="binding site" evidence="2">
    <location>
        <position position="52"/>
    </location>
    <ligand>
        <name>ATP</name>
        <dbReference type="ChEBI" id="CHEBI:30616"/>
    </ligand>
</feature>
<dbReference type="RefSeq" id="WP_062108054.1">
    <property type="nucleotide sequence ID" value="NZ_JBBGYQ010000003.1"/>
</dbReference>
<dbReference type="GO" id="GO:0005524">
    <property type="term" value="F:ATP binding"/>
    <property type="evidence" value="ECO:0007669"/>
    <property type="project" value="UniProtKB-UniRule"/>
</dbReference>
<name>A0A149TIM1_9PROT</name>
<protein>
    <recommendedName>
        <fullName evidence="2">ATP-dependent dethiobiotin synthetase BioD</fullName>
        <ecNumber evidence="2">6.3.3.3</ecNumber>
    </recommendedName>
    <alternativeName>
        <fullName evidence="2">DTB synthetase</fullName>
        <shortName evidence="2">DTBS</shortName>
    </alternativeName>
    <alternativeName>
        <fullName evidence="2">Dethiobiotin synthase</fullName>
    </alternativeName>
</protein>
<dbReference type="Pfam" id="PF13500">
    <property type="entry name" value="AAA_26"/>
    <property type="match status" value="1"/>
</dbReference>
<feature type="binding site" evidence="2">
    <location>
        <begin position="192"/>
        <end position="194"/>
    </location>
    <ligand>
        <name>ATP</name>
        <dbReference type="ChEBI" id="CHEBI:30616"/>
    </ligand>
</feature>
<comment type="caution">
    <text evidence="3">The sequence shown here is derived from an EMBL/GenBank/DDBJ whole genome shotgun (WGS) entry which is preliminary data.</text>
</comment>
<dbReference type="PATRIC" id="fig|318683.6.peg.3457"/>
<dbReference type="EMBL" id="LHZR01000106">
    <property type="protein sequence ID" value="KXV48002.1"/>
    <property type="molecule type" value="Genomic_DNA"/>
</dbReference>
<dbReference type="SUPFAM" id="SSF52540">
    <property type="entry name" value="P-loop containing nucleoside triphosphate hydrolases"/>
    <property type="match status" value="1"/>
</dbReference>
<dbReference type="GO" id="GO:0004141">
    <property type="term" value="F:dethiobiotin synthase activity"/>
    <property type="evidence" value="ECO:0007669"/>
    <property type="project" value="UniProtKB-UniRule"/>
</dbReference>
<accession>A0A149TIM1</accession>
<comment type="cofactor">
    <cofactor evidence="2">
        <name>Mg(2+)</name>
        <dbReference type="ChEBI" id="CHEBI:18420"/>
    </cofactor>
</comment>
<dbReference type="AlphaFoldDB" id="A0A149TIM1"/>
<keyword evidence="2" id="KW-0547">Nucleotide-binding</keyword>
<dbReference type="Proteomes" id="UP000075636">
    <property type="component" value="Unassembled WGS sequence"/>
</dbReference>
<feature type="binding site" evidence="2">
    <location>
        <position position="108"/>
    </location>
    <ligand>
        <name>Mg(2+)</name>
        <dbReference type="ChEBI" id="CHEBI:18420"/>
    </ligand>
</feature>
<feature type="active site" evidence="2">
    <location>
        <position position="40"/>
    </location>
</feature>
<evidence type="ECO:0000313" key="3">
    <source>
        <dbReference type="EMBL" id="KXV48002.1"/>
    </source>
</evidence>
<proteinExistence type="inferred from homology"/>
<keyword evidence="2" id="KW-0460">Magnesium</keyword>
<feature type="binding site" evidence="2">
    <location>
        <begin position="108"/>
        <end position="111"/>
    </location>
    <ligand>
        <name>ATP</name>
        <dbReference type="ChEBI" id="CHEBI:30616"/>
    </ligand>
</feature>
<keyword evidence="2" id="KW-0067">ATP-binding</keyword>
<feature type="binding site" evidence="2">
    <location>
        <position position="52"/>
    </location>
    <ligand>
        <name>Mg(2+)</name>
        <dbReference type="ChEBI" id="CHEBI:18420"/>
    </ligand>
</feature>
<dbReference type="NCBIfam" id="TIGR00347">
    <property type="entry name" value="bioD"/>
    <property type="match status" value="1"/>
</dbReference>
<dbReference type="InterPro" id="IPR027417">
    <property type="entry name" value="P-loop_NTPase"/>
</dbReference>
<comment type="subcellular location">
    <subcellularLocation>
        <location evidence="2">Cytoplasm</location>
    </subcellularLocation>
</comment>
<gene>
    <name evidence="2" type="primary">bioD</name>
    <name evidence="3" type="ORF">AD945_08620</name>
</gene>
<evidence type="ECO:0000256" key="1">
    <source>
        <dbReference type="ARBA" id="ARBA00022756"/>
    </source>
</evidence>
<feature type="binding site" evidence="2">
    <location>
        <position position="24"/>
    </location>
    <ligand>
        <name>Mg(2+)</name>
        <dbReference type="ChEBI" id="CHEBI:18420"/>
    </ligand>
</feature>
<feature type="binding site" evidence="2">
    <location>
        <position position="44"/>
    </location>
    <ligand>
        <name>substrate</name>
    </ligand>
</feature>